<dbReference type="InterPro" id="IPR057326">
    <property type="entry name" value="KR_dom"/>
</dbReference>
<evidence type="ECO:0000256" key="3">
    <source>
        <dbReference type="RuleBase" id="RU000363"/>
    </source>
</evidence>
<protein>
    <recommendedName>
        <fullName evidence="4">Ketoreductase domain-containing protein</fullName>
    </recommendedName>
</protein>
<organism evidence="5 6">
    <name type="scientific">Sinomonas cyclohexanicum</name>
    <name type="common">Corynebacterium cyclohexanicum</name>
    <dbReference type="NCBI Taxonomy" id="322009"/>
    <lineage>
        <taxon>Bacteria</taxon>
        <taxon>Bacillati</taxon>
        <taxon>Actinomycetota</taxon>
        <taxon>Actinomycetes</taxon>
        <taxon>Micrococcales</taxon>
        <taxon>Micrococcaceae</taxon>
        <taxon>Sinomonas</taxon>
    </lineage>
</organism>
<feature type="domain" description="Ketoreductase" evidence="4">
    <location>
        <begin position="2"/>
        <end position="178"/>
    </location>
</feature>
<dbReference type="InterPro" id="IPR020904">
    <property type="entry name" value="Sc_DH/Rdtase_CS"/>
</dbReference>
<accession>A0ABN6FD62</accession>
<proteinExistence type="inferred from homology"/>
<dbReference type="SUPFAM" id="SSF51735">
    <property type="entry name" value="NAD(P)-binding Rossmann-fold domains"/>
    <property type="match status" value="1"/>
</dbReference>
<dbReference type="Proteomes" id="UP001319861">
    <property type="component" value="Chromosome"/>
</dbReference>
<dbReference type="Gene3D" id="3.40.50.720">
    <property type="entry name" value="NAD(P)-binding Rossmann-like Domain"/>
    <property type="match status" value="1"/>
</dbReference>
<dbReference type="Pfam" id="PF00106">
    <property type="entry name" value="adh_short"/>
    <property type="match status" value="1"/>
</dbReference>
<keyword evidence="2" id="KW-0560">Oxidoreductase</keyword>
<dbReference type="InterPro" id="IPR036291">
    <property type="entry name" value="NAD(P)-bd_dom_sf"/>
</dbReference>
<evidence type="ECO:0000313" key="5">
    <source>
        <dbReference type="EMBL" id="BCT74643.1"/>
    </source>
</evidence>
<sequence length="233" mass="23798">MVVTGASSGIGAATARAAAAAGARLVLAARRYDRISELAAELPDAIAVRCDVTDGNQVRAVVDAALGRYGRVDILVNNAGQGLHVPLESVDPDDFRAVLELNTVAPLVAMQAVLPAMRAQGGGSIINVSSGTTRRPLPGTGAYTASKAALDVLSTIARAEFADSGVVVSTVYPFITATEFHRVLRAGAGPVVRAGGPRPQSAEQVAEVILGLVRSGEPSADLIPVQFGGTYEG</sequence>
<evidence type="ECO:0000313" key="6">
    <source>
        <dbReference type="Proteomes" id="UP001319861"/>
    </source>
</evidence>
<evidence type="ECO:0000259" key="4">
    <source>
        <dbReference type="SMART" id="SM00822"/>
    </source>
</evidence>
<dbReference type="PANTHER" id="PTHR44196">
    <property type="entry name" value="DEHYDROGENASE/REDUCTASE SDR FAMILY MEMBER 7B"/>
    <property type="match status" value="1"/>
</dbReference>
<dbReference type="PRINTS" id="PR00081">
    <property type="entry name" value="GDHRDH"/>
</dbReference>
<gene>
    <name evidence="5" type="ORF">SCMU_04850</name>
</gene>
<name>A0ABN6FD62_SINCY</name>
<evidence type="ECO:0000256" key="2">
    <source>
        <dbReference type="ARBA" id="ARBA00023002"/>
    </source>
</evidence>
<dbReference type="PROSITE" id="PS00061">
    <property type="entry name" value="ADH_SHORT"/>
    <property type="match status" value="1"/>
</dbReference>
<dbReference type="InterPro" id="IPR002347">
    <property type="entry name" value="SDR_fam"/>
</dbReference>
<dbReference type="EMBL" id="AP024525">
    <property type="protein sequence ID" value="BCT74643.1"/>
    <property type="molecule type" value="Genomic_DNA"/>
</dbReference>
<reference evidence="5 6" key="1">
    <citation type="journal article" date="2021" name="J. Biosci. Bioeng.">
        <title>Identification and characterization of a chc gene cluster responsible for the aromatization pathway of cyclohexanecarboxylate degradation in Sinomonas cyclohexanicum ATCC 51369.</title>
        <authorList>
            <person name="Yamamoto T."/>
            <person name="Hasegawa Y."/>
            <person name="Lau P.C.K."/>
            <person name="Iwaki H."/>
        </authorList>
    </citation>
    <scope>NUCLEOTIDE SEQUENCE [LARGE SCALE GENOMIC DNA]</scope>
    <source>
        <strain evidence="5 6">ATCC 51369</strain>
    </source>
</reference>
<dbReference type="SMART" id="SM00822">
    <property type="entry name" value="PKS_KR"/>
    <property type="match status" value="1"/>
</dbReference>
<dbReference type="PANTHER" id="PTHR44196:SF1">
    <property type="entry name" value="DEHYDROGENASE_REDUCTASE SDR FAMILY MEMBER 7B"/>
    <property type="match status" value="1"/>
</dbReference>
<keyword evidence="6" id="KW-1185">Reference proteome</keyword>
<comment type="similarity">
    <text evidence="1 3">Belongs to the short-chain dehydrogenases/reductases (SDR) family.</text>
</comment>
<dbReference type="PRINTS" id="PR00080">
    <property type="entry name" value="SDRFAMILY"/>
</dbReference>
<evidence type="ECO:0000256" key="1">
    <source>
        <dbReference type="ARBA" id="ARBA00006484"/>
    </source>
</evidence>